<protein>
    <submittedName>
        <fullName evidence="1">Uncharacterized protein</fullName>
    </submittedName>
</protein>
<evidence type="ECO:0000313" key="1">
    <source>
        <dbReference type="EMBL" id="KJZ82385.1"/>
    </source>
</evidence>
<dbReference type="PATRIC" id="fig|556287.9.peg.1154"/>
<dbReference type="Proteomes" id="UP000033731">
    <property type="component" value="Unassembled WGS sequence"/>
</dbReference>
<proteinExistence type="predicted"/>
<comment type="caution">
    <text evidence="1">The sequence shown here is derived from an EMBL/GenBank/DDBJ whole genome shotgun (WGS) entry which is preliminary data.</text>
</comment>
<accession>A0A0F4VM87</accession>
<reference evidence="1 2" key="1">
    <citation type="journal article" date="2015" name="Phytopathology">
        <title>Genomes of Candidatus Liberibacter solanacearum haplotype A from New Zealand and the USA suggest significant genome plasticity in the species.</title>
        <authorList>
            <person name="Thompson S.M."/>
            <person name="Johnson C.P."/>
            <person name="Lu A.Y."/>
            <person name="Frampton R.A."/>
            <person name="Sullivan K.L."/>
            <person name="Fiers M.W."/>
            <person name="Crowhurst R.N."/>
            <person name="Pitman A.R."/>
            <person name="Scott I."/>
            <person name="Gudmestad N.C."/>
            <person name="Smith G.R."/>
        </authorList>
    </citation>
    <scope>NUCLEOTIDE SEQUENCE [LARGE SCALE GENOMIC DNA]</scope>
    <source>
        <strain evidence="1 2">LsoNZ1</strain>
    </source>
</reference>
<gene>
    <name evidence="1" type="ORF">DJ66_1135</name>
</gene>
<keyword evidence="2" id="KW-1185">Reference proteome</keyword>
<dbReference type="AlphaFoldDB" id="A0A0F4VM87"/>
<dbReference type="EMBL" id="JMTK01000002">
    <property type="protein sequence ID" value="KJZ82385.1"/>
    <property type="molecule type" value="Genomic_DNA"/>
</dbReference>
<organism evidence="1 2">
    <name type="scientific">Candidatus Liberibacter solanacearum</name>
    <dbReference type="NCBI Taxonomy" id="556287"/>
    <lineage>
        <taxon>Bacteria</taxon>
        <taxon>Pseudomonadati</taxon>
        <taxon>Pseudomonadota</taxon>
        <taxon>Alphaproteobacteria</taxon>
        <taxon>Hyphomicrobiales</taxon>
        <taxon>Rhizobiaceae</taxon>
        <taxon>Liberibacter</taxon>
    </lineage>
</organism>
<evidence type="ECO:0000313" key="2">
    <source>
        <dbReference type="Proteomes" id="UP000033731"/>
    </source>
</evidence>
<sequence length="37" mass="4452">MIFNFKNNNDLLITIIAPLSSHYEIIKSRKKQKNYQK</sequence>
<name>A0A0F4VM87_9HYPH</name>